<evidence type="ECO:0000259" key="1">
    <source>
        <dbReference type="Pfam" id="PF12867"/>
    </source>
</evidence>
<dbReference type="SUPFAM" id="SSF109854">
    <property type="entry name" value="DinB/YfiT-like putative metalloenzymes"/>
    <property type="match status" value="1"/>
</dbReference>
<dbReference type="Pfam" id="PF12867">
    <property type="entry name" value="DinB_2"/>
    <property type="match status" value="1"/>
</dbReference>
<gene>
    <name evidence="2" type="ORF">CLV42_107114</name>
</gene>
<reference evidence="2 3" key="1">
    <citation type="submission" date="2018-03" db="EMBL/GenBank/DDBJ databases">
        <title>Genomic Encyclopedia of Archaeal and Bacterial Type Strains, Phase II (KMG-II): from individual species to whole genera.</title>
        <authorList>
            <person name="Goeker M."/>
        </authorList>
    </citation>
    <scope>NUCLEOTIDE SEQUENCE [LARGE SCALE GENOMIC DNA]</scope>
    <source>
        <strain evidence="2 3">DSM 18107</strain>
    </source>
</reference>
<dbReference type="InterPro" id="IPR024775">
    <property type="entry name" value="DinB-like"/>
</dbReference>
<dbReference type="InterPro" id="IPR034660">
    <property type="entry name" value="DinB/YfiT-like"/>
</dbReference>
<dbReference type="Gene3D" id="1.20.120.450">
    <property type="entry name" value="dinb family like domain"/>
    <property type="match status" value="1"/>
</dbReference>
<sequence>MSISAAIPPNCIIVHNAKQGIMSTQTENIAIAQTKQIISQLLTTWNTNTNRVTAFFNKYEDDFYLQEVAPGRSRAIYLLGHLVASNDGLLSLFGISEKLYPQLEELFLTNPDKAFNEYPSPAELREYWKKVSSTLADHFSKMEPSDWLSRHTKVSEEDFAKEPHRNKLNVLVSRAGHISYHMGQLVFLEKKEPAF</sequence>
<comment type="caution">
    <text evidence="2">The sequence shown here is derived from an EMBL/GenBank/DDBJ whole genome shotgun (WGS) entry which is preliminary data.</text>
</comment>
<name>A0A2P8G4R5_9BACT</name>
<dbReference type="Proteomes" id="UP000240978">
    <property type="component" value="Unassembled WGS sequence"/>
</dbReference>
<evidence type="ECO:0000313" key="2">
    <source>
        <dbReference type="EMBL" id="PSL28968.1"/>
    </source>
</evidence>
<dbReference type="EMBL" id="PYGK01000007">
    <property type="protein sequence ID" value="PSL28968.1"/>
    <property type="molecule type" value="Genomic_DNA"/>
</dbReference>
<organism evidence="2 3">
    <name type="scientific">Chitinophaga ginsengisoli</name>
    <dbReference type="NCBI Taxonomy" id="363837"/>
    <lineage>
        <taxon>Bacteria</taxon>
        <taxon>Pseudomonadati</taxon>
        <taxon>Bacteroidota</taxon>
        <taxon>Chitinophagia</taxon>
        <taxon>Chitinophagales</taxon>
        <taxon>Chitinophagaceae</taxon>
        <taxon>Chitinophaga</taxon>
    </lineage>
</organism>
<protein>
    <submittedName>
        <fullName evidence="2">DinB family protein</fullName>
    </submittedName>
</protein>
<dbReference type="AlphaFoldDB" id="A0A2P8G4R5"/>
<feature type="domain" description="DinB-like" evidence="1">
    <location>
        <begin position="47"/>
        <end position="184"/>
    </location>
</feature>
<accession>A0A2P8G4R5</accession>
<keyword evidence="3" id="KW-1185">Reference proteome</keyword>
<evidence type="ECO:0000313" key="3">
    <source>
        <dbReference type="Proteomes" id="UP000240978"/>
    </source>
</evidence>
<proteinExistence type="predicted"/>